<evidence type="ECO:0000256" key="4">
    <source>
        <dbReference type="ARBA" id="ARBA00022690"/>
    </source>
</evidence>
<keyword evidence="7" id="KW-0732">Signal</keyword>
<proteinExistence type="inferred from homology"/>
<evidence type="ECO:0000256" key="1">
    <source>
        <dbReference type="ARBA" id="ARBA00004613"/>
    </source>
</evidence>
<dbReference type="GO" id="GO:0005576">
    <property type="term" value="C:extracellular region"/>
    <property type="evidence" value="ECO:0007669"/>
    <property type="project" value="UniProtKB-SubCell"/>
</dbReference>
<dbReference type="KEGG" id="ccal:108630743"/>
<evidence type="ECO:0000256" key="5">
    <source>
        <dbReference type="ARBA" id="ARBA00022900"/>
    </source>
</evidence>
<keyword evidence="6" id="KW-1015">Disulfide bond</keyword>
<comment type="similarity">
    <text evidence="2">Belongs to the serine protease inhibitor-like (TIL domain-containing) family.</text>
</comment>
<dbReference type="CDD" id="cd19941">
    <property type="entry name" value="TIL"/>
    <property type="match status" value="1"/>
</dbReference>
<evidence type="ECO:0000256" key="6">
    <source>
        <dbReference type="ARBA" id="ARBA00023157"/>
    </source>
</evidence>
<keyword evidence="3" id="KW-0964">Secreted</keyword>
<accession>A0AAJ7NDB1</accession>
<evidence type="ECO:0000313" key="9">
    <source>
        <dbReference type="Proteomes" id="UP000694925"/>
    </source>
</evidence>
<dbReference type="InterPro" id="IPR051368">
    <property type="entry name" value="SerProtInhib-TIL_Domain"/>
</dbReference>
<dbReference type="GO" id="GO:0004867">
    <property type="term" value="F:serine-type endopeptidase inhibitor activity"/>
    <property type="evidence" value="ECO:0007669"/>
    <property type="project" value="UniProtKB-KW"/>
</dbReference>
<feature type="chain" id="PRO_5042482523" evidence="7">
    <location>
        <begin position="25"/>
        <end position="93"/>
    </location>
</feature>
<evidence type="ECO:0000313" key="10">
    <source>
        <dbReference type="RefSeq" id="XP_017889701.1"/>
    </source>
</evidence>
<evidence type="ECO:0000256" key="2">
    <source>
        <dbReference type="ARBA" id="ARBA00007611"/>
    </source>
</evidence>
<dbReference type="InterPro" id="IPR036084">
    <property type="entry name" value="Ser_inhib-like_sf"/>
</dbReference>
<organism evidence="9 10">
    <name type="scientific">Ceratina calcarata</name>
    <dbReference type="NCBI Taxonomy" id="156304"/>
    <lineage>
        <taxon>Eukaryota</taxon>
        <taxon>Metazoa</taxon>
        <taxon>Ecdysozoa</taxon>
        <taxon>Arthropoda</taxon>
        <taxon>Hexapoda</taxon>
        <taxon>Insecta</taxon>
        <taxon>Pterygota</taxon>
        <taxon>Neoptera</taxon>
        <taxon>Endopterygota</taxon>
        <taxon>Hymenoptera</taxon>
        <taxon>Apocrita</taxon>
        <taxon>Aculeata</taxon>
        <taxon>Apoidea</taxon>
        <taxon>Anthophila</taxon>
        <taxon>Apidae</taxon>
        <taxon>Ceratina</taxon>
        <taxon>Zadontomerus</taxon>
    </lineage>
</organism>
<dbReference type="AlphaFoldDB" id="A0AAJ7NDB1"/>
<keyword evidence="5" id="KW-0722">Serine protease inhibitor</keyword>
<name>A0AAJ7NDB1_9HYME</name>
<dbReference type="InterPro" id="IPR002919">
    <property type="entry name" value="TIL_dom"/>
</dbReference>
<dbReference type="Proteomes" id="UP000694925">
    <property type="component" value="Unplaced"/>
</dbReference>
<sequence length="93" mass="10161">MFRSTVLCILFVTVVFVLERETMAQGSYKCSENSTFNPCGTLCEPSCGNPYPDTVLCSLIPCVPAFGGCRCNDGYVRDSNTTQCITFNQCPPP</sequence>
<evidence type="ECO:0000256" key="3">
    <source>
        <dbReference type="ARBA" id="ARBA00022525"/>
    </source>
</evidence>
<comment type="subcellular location">
    <subcellularLocation>
        <location evidence="1">Secreted</location>
    </subcellularLocation>
</comment>
<dbReference type="Pfam" id="PF01826">
    <property type="entry name" value="TIL"/>
    <property type="match status" value="1"/>
</dbReference>
<evidence type="ECO:0000256" key="7">
    <source>
        <dbReference type="SAM" id="SignalP"/>
    </source>
</evidence>
<feature type="domain" description="TIL" evidence="8">
    <location>
        <begin position="30"/>
        <end position="90"/>
    </location>
</feature>
<dbReference type="PANTHER" id="PTHR23259">
    <property type="entry name" value="RIDDLE"/>
    <property type="match status" value="1"/>
</dbReference>
<protein>
    <submittedName>
        <fullName evidence="10">Cysteine-rich venom protein 1-like isoform X1</fullName>
    </submittedName>
</protein>
<dbReference type="SUPFAM" id="SSF57567">
    <property type="entry name" value="Serine protease inhibitors"/>
    <property type="match status" value="1"/>
</dbReference>
<evidence type="ECO:0000259" key="8">
    <source>
        <dbReference type="Pfam" id="PF01826"/>
    </source>
</evidence>
<dbReference type="RefSeq" id="XP_017889701.1">
    <property type="nucleotide sequence ID" value="XM_018034212.2"/>
</dbReference>
<reference evidence="10" key="1">
    <citation type="submission" date="2025-08" db="UniProtKB">
        <authorList>
            <consortium name="RefSeq"/>
        </authorList>
    </citation>
    <scope>IDENTIFICATION</scope>
    <source>
        <tissue evidence="10">Whole body</tissue>
    </source>
</reference>
<keyword evidence="4" id="KW-0646">Protease inhibitor</keyword>
<gene>
    <name evidence="10" type="primary">LOC108630743</name>
</gene>
<dbReference type="PANTHER" id="PTHR23259:SF70">
    <property type="entry name" value="ACCESSORY GLAND PROTEIN ACP62F-RELATED"/>
    <property type="match status" value="1"/>
</dbReference>
<feature type="signal peptide" evidence="7">
    <location>
        <begin position="1"/>
        <end position="24"/>
    </location>
</feature>
<dbReference type="Gene3D" id="2.10.25.10">
    <property type="entry name" value="Laminin"/>
    <property type="match status" value="1"/>
</dbReference>
<keyword evidence="9" id="KW-1185">Reference proteome</keyword>
<dbReference type="GeneID" id="108630743"/>